<feature type="domain" description="DNA polymerase alpha/delta/epsilon subunit B" evidence="11">
    <location>
        <begin position="209"/>
        <end position="457"/>
    </location>
</feature>
<dbReference type="GO" id="GO:0006273">
    <property type="term" value="P:lagging strand elongation"/>
    <property type="evidence" value="ECO:0007669"/>
    <property type="project" value="UniProtKB-ARBA"/>
</dbReference>
<feature type="compositionally biased region" description="Low complexity" evidence="10">
    <location>
        <begin position="359"/>
        <end position="377"/>
    </location>
</feature>
<dbReference type="Pfam" id="PF04042">
    <property type="entry name" value="DNA_pol_E_B"/>
    <property type="match status" value="1"/>
</dbReference>
<dbReference type="InterPro" id="IPR040663">
    <property type="entry name" value="DNA_pol_D_N"/>
</dbReference>
<dbReference type="AlphaFoldDB" id="A0A4R0RGP2"/>
<dbReference type="GO" id="GO:0003677">
    <property type="term" value="F:DNA binding"/>
    <property type="evidence" value="ECO:0007669"/>
    <property type="project" value="InterPro"/>
</dbReference>
<dbReference type="EMBL" id="RWJN01000134">
    <property type="protein sequence ID" value="TCD66476.1"/>
    <property type="molecule type" value="Genomic_DNA"/>
</dbReference>
<evidence type="ECO:0000313" key="13">
    <source>
        <dbReference type="EMBL" id="TCD66476.1"/>
    </source>
</evidence>
<sequence>MQPDRPVPSTPLTRPPTGILPPDPKSSSFTINAANKSYKHQYANIYFVRLRTLRGFVEEHAKRKWKDIDGGPTFVPRVLEVEKGQLCFIIGTVYMDMPLKPNVLDDIARDHSIPAPPPRLKFHSDQDAIMLEDESGRICLVGDRIRDAGVVTGVILGALGIETHSGDFEVVDYCFAGMAPQETVWSSPKESDDMDVDAESSSSSRDEWIALVSGLQIGATSPADAQIELLTEFLTGELGGPGDQATSSHISRVVIAGNSLSTVVSTAAAEEVERKPRRYGQDHATFTPHPTINLSGHLHDISRSVPIHILPGPSDPSGTILPQQAFPRAMFGGAASYSSFTCETNPTYIHLGAASSSAASSASSTKKASTSKTSTTSDTPKRTLLVNSGQPLDDMFKYLPSPPHDRLSMAESTLRWRHMAPTAPDTLWCHPYFTTDPFVITHTPDLYVIGNQPRFATRVATERSYVGTGGPEKKCRIVLVPSFRETGTVVLVNMRSMEIKTVSFALQGMTGDVQT</sequence>
<dbReference type="EC" id="2.7.7.7" evidence="3"/>
<evidence type="ECO:0000256" key="3">
    <source>
        <dbReference type="ARBA" id="ARBA00012417"/>
    </source>
</evidence>
<dbReference type="GO" id="GO:0006281">
    <property type="term" value="P:DNA repair"/>
    <property type="evidence" value="ECO:0007669"/>
    <property type="project" value="UniProtKB-ARBA"/>
</dbReference>
<accession>A0A4R0RGP2</accession>
<evidence type="ECO:0000256" key="10">
    <source>
        <dbReference type="SAM" id="MobiDB-lite"/>
    </source>
</evidence>
<dbReference type="FunFam" id="2.40.50.430:FF:000002">
    <property type="entry name" value="DNA polymerase delta subunit"/>
    <property type="match status" value="1"/>
</dbReference>
<dbReference type="PANTHER" id="PTHR10416">
    <property type="entry name" value="DNA POLYMERASE DELTA SUBUNIT 2"/>
    <property type="match status" value="1"/>
</dbReference>
<dbReference type="GO" id="GO:0003887">
    <property type="term" value="F:DNA-directed DNA polymerase activity"/>
    <property type="evidence" value="ECO:0007669"/>
    <property type="project" value="UniProtKB-KW"/>
</dbReference>
<evidence type="ECO:0000256" key="1">
    <source>
        <dbReference type="ARBA" id="ARBA00004123"/>
    </source>
</evidence>
<evidence type="ECO:0000256" key="9">
    <source>
        <dbReference type="ARBA" id="ARBA00049244"/>
    </source>
</evidence>
<dbReference type="PANTHER" id="PTHR10416:SF0">
    <property type="entry name" value="DNA POLYMERASE DELTA SUBUNIT 2"/>
    <property type="match status" value="1"/>
</dbReference>
<evidence type="ECO:0000256" key="6">
    <source>
        <dbReference type="ARBA" id="ARBA00022705"/>
    </source>
</evidence>
<evidence type="ECO:0000256" key="5">
    <source>
        <dbReference type="ARBA" id="ARBA00022695"/>
    </source>
</evidence>
<feature type="region of interest" description="Disordered" evidence="10">
    <location>
        <begin position="359"/>
        <end position="386"/>
    </location>
</feature>
<keyword evidence="14" id="KW-1185">Reference proteome</keyword>
<dbReference type="Proteomes" id="UP000292702">
    <property type="component" value="Unassembled WGS sequence"/>
</dbReference>
<keyword evidence="5" id="KW-0548">Nucleotidyltransferase</keyword>
<gene>
    <name evidence="13" type="ORF">EIP91_001356</name>
</gene>
<comment type="similarity">
    <text evidence="2">Belongs to the DNA polymerase delta/II small subunit family.</text>
</comment>
<proteinExistence type="inferred from homology"/>
<reference evidence="13 14" key="1">
    <citation type="submission" date="2018-11" db="EMBL/GenBank/DDBJ databases">
        <title>Genome assembly of Steccherinum ochraceum LE-BIN_3174, the white-rot fungus of the Steccherinaceae family (The Residual Polyporoid clade, Polyporales, Basidiomycota).</title>
        <authorList>
            <person name="Fedorova T.V."/>
            <person name="Glazunova O.A."/>
            <person name="Landesman E.O."/>
            <person name="Moiseenko K.V."/>
            <person name="Psurtseva N.V."/>
            <person name="Savinova O.S."/>
            <person name="Shakhova N.V."/>
            <person name="Tyazhelova T.V."/>
            <person name="Vasina D.V."/>
        </authorList>
    </citation>
    <scope>NUCLEOTIDE SEQUENCE [LARGE SCALE GENOMIC DNA]</scope>
    <source>
        <strain evidence="13 14">LE-BIN_3174</strain>
    </source>
</reference>
<dbReference type="Gene3D" id="2.40.50.430">
    <property type="match status" value="1"/>
</dbReference>
<keyword evidence="8" id="KW-0539">Nucleus</keyword>
<evidence type="ECO:0000256" key="8">
    <source>
        <dbReference type="ARBA" id="ARBA00023242"/>
    </source>
</evidence>
<evidence type="ECO:0000313" key="14">
    <source>
        <dbReference type="Proteomes" id="UP000292702"/>
    </source>
</evidence>
<evidence type="ECO:0000259" key="11">
    <source>
        <dbReference type="Pfam" id="PF04042"/>
    </source>
</evidence>
<dbReference type="STRING" id="92696.A0A4R0RGP2"/>
<comment type="subcellular location">
    <subcellularLocation>
        <location evidence="1">Nucleus</location>
    </subcellularLocation>
</comment>
<evidence type="ECO:0000256" key="4">
    <source>
        <dbReference type="ARBA" id="ARBA00022679"/>
    </source>
</evidence>
<feature type="domain" description="DNA polymerase delta subunit OB-fold" evidence="12">
    <location>
        <begin position="41"/>
        <end position="173"/>
    </location>
</feature>
<dbReference type="OrthoDB" id="3763at2759"/>
<evidence type="ECO:0000256" key="2">
    <source>
        <dbReference type="ARBA" id="ARBA00006035"/>
    </source>
</evidence>
<protein>
    <recommendedName>
        <fullName evidence="3">DNA-directed DNA polymerase</fullName>
        <ecNumber evidence="3">2.7.7.7</ecNumber>
    </recommendedName>
</protein>
<feature type="region of interest" description="Disordered" evidence="10">
    <location>
        <begin position="1"/>
        <end position="26"/>
    </location>
</feature>
<dbReference type="Pfam" id="PF18018">
    <property type="entry name" value="DNA_pol_D_N"/>
    <property type="match status" value="1"/>
</dbReference>
<name>A0A4R0RGP2_9APHY</name>
<evidence type="ECO:0000259" key="12">
    <source>
        <dbReference type="Pfam" id="PF18018"/>
    </source>
</evidence>
<organism evidence="13 14">
    <name type="scientific">Steccherinum ochraceum</name>
    <dbReference type="NCBI Taxonomy" id="92696"/>
    <lineage>
        <taxon>Eukaryota</taxon>
        <taxon>Fungi</taxon>
        <taxon>Dikarya</taxon>
        <taxon>Basidiomycota</taxon>
        <taxon>Agaricomycotina</taxon>
        <taxon>Agaricomycetes</taxon>
        <taxon>Polyporales</taxon>
        <taxon>Steccherinaceae</taxon>
        <taxon>Steccherinum</taxon>
    </lineage>
</organism>
<keyword evidence="6" id="KW-0235">DNA replication</keyword>
<dbReference type="InterPro" id="IPR007185">
    <property type="entry name" value="DNA_pol_a/d/e_bsu"/>
</dbReference>
<keyword evidence="7" id="KW-0239">DNA-directed DNA polymerase</keyword>
<comment type="catalytic activity">
    <reaction evidence="9">
        <text>DNA(n) + a 2'-deoxyribonucleoside 5'-triphosphate = DNA(n+1) + diphosphate</text>
        <dbReference type="Rhea" id="RHEA:22508"/>
        <dbReference type="Rhea" id="RHEA-COMP:17339"/>
        <dbReference type="Rhea" id="RHEA-COMP:17340"/>
        <dbReference type="ChEBI" id="CHEBI:33019"/>
        <dbReference type="ChEBI" id="CHEBI:61560"/>
        <dbReference type="ChEBI" id="CHEBI:173112"/>
        <dbReference type="EC" id="2.7.7.7"/>
    </reaction>
</comment>
<evidence type="ECO:0000256" key="7">
    <source>
        <dbReference type="ARBA" id="ARBA00022932"/>
    </source>
</evidence>
<keyword evidence="4" id="KW-0808">Transferase</keyword>
<comment type="caution">
    <text evidence="13">The sequence shown here is derived from an EMBL/GenBank/DDBJ whole genome shotgun (WGS) entry which is preliminary data.</text>
</comment>
<dbReference type="Gene3D" id="3.60.21.50">
    <property type="match status" value="1"/>
</dbReference>
<dbReference type="GO" id="GO:0043625">
    <property type="term" value="C:delta DNA polymerase complex"/>
    <property type="evidence" value="ECO:0007669"/>
    <property type="project" value="TreeGrafter"/>
</dbReference>
<dbReference type="InterPro" id="IPR024826">
    <property type="entry name" value="DNA_pol_delta/II_ssu"/>
</dbReference>